<proteinExistence type="predicted"/>
<gene>
    <name evidence="1" type="ORF">LEP1GSC105_0480</name>
</gene>
<evidence type="ECO:0000313" key="1">
    <source>
        <dbReference type="EMBL" id="EKR53796.1"/>
    </source>
</evidence>
<organism evidence="1 2">
    <name type="scientific">Leptospira interrogans str. UI 12758</name>
    <dbReference type="NCBI Taxonomy" id="1049938"/>
    <lineage>
        <taxon>Bacteria</taxon>
        <taxon>Pseudomonadati</taxon>
        <taxon>Spirochaetota</taxon>
        <taxon>Spirochaetia</taxon>
        <taxon>Leptospirales</taxon>
        <taxon>Leptospiraceae</taxon>
        <taxon>Leptospira</taxon>
    </lineage>
</organism>
<comment type="caution">
    <text evidence="1">The sequence shown here is derived from an EMBL/GenBank/DDBJ whole genome shotgun (WGS) entry which is preliminary data.</text>
</comment>
<dbReference type="EMBL" id="AHNR02000063">
    <property type="protein sequence ID" value="EKR53796.1"/>
    <property type="molecule type" value="Genomic_DNA"/>
</dbReference>
<dbReference type="AlphaFoldDB" id="A0A0E2D193"/>
<reference evidence="1 2" key="1">
    <citation type="submission" date="2012-10" db="EMBL/GenBank/DDBJ databases">
        <authorList>
            <person name="Harkins D.M."/>
            <person name="Durkin A.S."/>
            <person name="Brinkac L.M."/>
            <person name="Haft D.H."/>
            <person name="Selengut J.D."/>
            <person name="Sanka R."/>
            <person name="DePew J."/>
            <person name="Purushe J."/>
            <person name="Chanthongthip A."/>
            <person name="Lattana O."/>
            <person name="Phetsouvanh R."/>
            <person name="Newton P.N."/>
            <person name="Vinetz J.M."/>
            <person name="Sutton G.G."/>
            <person name="Nierman W.C."/>
            <person name="Fouts D.E."/>
        </authorList>
    </citation>
    <scope>NUCLEOTIDE SEQUENCE [LARGE SCALE GENOMIC DNA]</scope>
    <source>
        <strain evidence="1 2">UI 12758</strain>
    </source>
</reference>
<name>A0A0E2D193_LEPIR</name>
<dbReference type="RefSeq" id="WP_000169012.1">
    <property type="nucleotide sequence ID" value="NZ_AHNR02000063.1"/>
</dbReference>
<accession>A0A0E2D193</accession>
<dbReference type="Proteomes" id="UP000001340">
    <property type="component" value="Unassembled WGS sequence"/>
</dbReference>
<sequence>MTKTKSFMITIVSFDYRVYDRYKPLCSFSNDSNFIKSLYWVRIILLKITEIISFYNKKRYNIK</sequence>
<protein>
    <submittedName>
        <fullName evidence="1">Uncharacterized protein</fullName>
    </submittedName>
</protein>
<evidence type="ECO:0000313" key="2">
    <source>
        <dbReference type="Proteomes" id="UP000001340"/>
    </source>
</evidence>